<dbReference type="GO" id="GO:0003700">
    <property type="term" value="F:DNA-binding transcription factor activity"/>
    <property type="evidence" value="ECO:0007669"/>
    <property type="project" value="InterPro"/>
</dbReference>
<sequence length="156" mass="16970">MGSADNVTELGPALLTLGRAYLGVAGAILDKVPHGPRGYHTLAAVIRGDHPSQLVLAGRLGIDRTVMTYLIDDLVTAGLVERQLNPTDRRQRRIVATPQGIQTMAELDRRVREAEEELLGALDLDEREAFRDLLRRAVSGLRDSDGRLCYPGGDGC</sequence>
<dbReference type="InterPro" id="IPR039422">
    <property type="entry name" value="MarR/SlyA-like"/>
</dbReference>
<gene>
    <name evidence="2" type="ORF">Rhe02_14200</name>
</gene>
<dbReference type="InterPro" id="IPR036388">
    <property type="entry name" value="WH-like_DNA-bd_sf"/>
</dbReference>
<evidence type="ECO:0000259" key="1">
    <source>
        <dbReference type="PROSITE" id="PS50995"/>
    </source>
</evidence>
<dbReference type="EMBL" id="BONY01000007">
    <property type="protein sequence ID" value="GIH03353.1"/>
    <property type="molecule type" value="Genomic_DNA"/>
</dbReference>
<name>A0A8J3Q4U9_9ACTN</name>
<organism evidence="2 3">
    <name type="scientific">Rhizocola hellebori</name>
    <dbReference type="NCBI Taxonomy" id="1392758"/>
    <lineage>
        <taxon>Bacteria</taxon>
        <taxon>Bacillati</taxon>
        <taxon>Actinomycetota</taxon>
        <taxon>Actinomycetes</taxon>
        <taxon>Micromonosporales</taxon>
        <taxon>Micromonosporaceae</taxon>
        <taxon>Rhizocola</taxon>
    </lineage>
</organism>
<dbReference type="InterPro" id="IPR000835">
    <property type="entry name" value="HTH_MarR-typ"/>
</dbReference>
<dbReference type="PANTHER" id="PTHR33164:SF43">
    <property type="entry name" value="HTH-TYPE TRANSCRIPTIONAL REPRESSOR YETL"/>
    <property type="match status" value="1"/>
</dbReference>
<keyword evidence="3" id="KW-1185">Reference proteome</keyword>
<evidence type="ECO:0000313" key="2">
    <source>
        <dbReference type="EMBL" id="GIH03353.1"/>
    </source>
</evidence>
<dbReference type="RefSeq" id="WP_203907271.1">
    <property type="nucleotide sequence ID" value="NZ_BONY01000007.1"/>
</dbReference>
<feature type="domain" description="HTH marR-type" evidence="1">
    <location>
        <begin position="7"/>
        <end position="139"/>
    </location>
</feature>
<dbReference type="SMART" id="SM00347">
    <property type="entry name" value="HTH_MARR"/>
    <property type="match status" value="1"/>
</dbReference>
<dbReference type="AlphaFoldDB" id="A0A8J3Q4U9"/>
<protein>
    <recommendedName>
        <fullName evidence="1">HTH marR-type domain-containing protein</fullName>
    </recommendedName>
</protein>
<dbReference type="PANTHER" id="PTHR33164">
    <property type="entry name" value="TRANSCRIPTIONAL REGULATOR, MARR FAMILY"/>
    <property type="match status" value="1"/>
</dbReference>
<dbReference type="PROSITE" id="PS50995">
    <property type="entry name" value="HTH_MARR_2"/>
    <property type="match status" value="1"/>
</dbReference>
<dbReference type="Proteomes" id="UP000612899">
    <property type="component" value="Unassembled WGS sequence"/>
</dbReference>
<dbReference type="InterPro" id="IPR036390">
    <property type="entry name" value="WH_DNA-bd_sf"/>
</dbReference>
<evidence type="ECO:0000313" key="3">
    <source>
        <dbReference type="Proteomes" id="UP000612899"/>
    </source>
</evidence>
<dbReference type="GO" id="GO:0006950">
    <property type="term" value="P:response to stress"/>
    <property type="evidence" value="ECO:0007669"/>
    <property type="project" value="TreeGrafter"/>
</dbReference>
<accession>A0A8J3Q4U9</accession>
<dbReference type="Gene3D" id="1.10.10.10">
    <property type="entry name" value="Winged helix-like DNA-binding domain superfamily/Winged helix DNA-binding domain"/>
    <property type="match status" value="1"/>
</dbReference>
<proteinExistence type="predicted"/>
<dbReference type="Pfam" id="PF12802">
    <property type="entry name" value="MarR_2"/>
    <property type="match status" value="1"/>
</dbReference>
<comment type="caution">
    <text evidence="2">The sequence shown here is derived from an EMBL/GenBank/DDBJ whole genome shotgun (WGS) entry which is preliminary data.</text>
</comment>
<dbReference type="PRINTS" id="PR00598">
    <property type="entry name" value="HTHMARR"/>
</dbReference>
<dbReference type="SUPFAM" id="SSF46785">
    <property type="entry name" value="Winged helix' DNA-binding domain"/>
    <property type="match status" value="1"/>
</dbReference>
<reference evidence="2" key="1">
    <citation type="submission" date="2021-01" db="EMBL/GenBank/DDBJ databases">
        <title>Whole genome shotgun sequence of Rhizocola hellebori NBRC 109834.</title>
        <authorList>
            <person name="Komaki H."/>
            <person name="Tamura T."/>
        </authorList>
    </citation>
    <scope>NUCLEOTIDE SEQUENCE</scope>
    <source>
        <strain evidence="2">NBRC 109834</strain>
    </source>
</reference>